<dbReference type="InterPro" id="IPR007712">
    <property type="entry name" value="RelE/ParE_toxin"/>
</dbReference>
<dbReference type="EMBL" id="DWXX01000169">
    <property type="protein sequence ID" value="HJB59781.1"/>
    <property type="molecule type" value="Genomic_DNA"/>
</dbReference>
<dbReference type="AlphaFoldDB" id="A0A9D2MFF5"/>
<sequence length="111" mass="12505">MKHNIHYSAAALQDLDDIWSYVARELQNVSAAERLLNRLMDAVDRLADYPEVGPVLSSIADVREEGYRFLVTGSYIAFYRVADGGVYVDRVLYGRRDYLALLFGGNLSPDT</sequence>
<dbReference type="InterPro" id="IPR051803">
    <property type="entry name" value="TA_system_RelE-like_toxin"/>
</dbReference>
<evidence type="ECO:0000313" key="4">
    <source>
        <dbReference type="Proteomes" id="UP000824211"/>
    </source>
</evidence>
<name>A0A9D2MFF5_9FIRM</name>
<gene>
    <name evidence="3" type="ORF">H9771_09050</name>
</gene>
<proteinExistence type="inferred from homology"/>
<dbReference type="NCBIfam" id="TIGR02385">
    <property type="entry name" value="RelE_StbE"/>
    <property type="match status" value="1"/>
</dbReference>
<evidence type="ECO:0000256" key="2">
    <source>
        <dbReference type="ARBA" id="ARBA00022649"/>
    </source>
</evidence>
<evidence type="ECO:0000313" key="3">
    <source>
        <dbReference type="EMBL" id="HJB59781.1"/>
    </source>
</evidence>
<evidence type="ECO:0000256" key="1">
    <source>
        <dbReference type="ARBA" id="ARBA00006226"/>
    </source>
</evidence>
<dbReference type="InterPro" id="IPR035093">
    <property type="entry name" value="RelE/ParE_toxin_dom_sf"/>
</dbReference>
<comment type="similarity">
    <text evidence="1">Belongs to the RelE toxin family.</text>
</comment>
<reference evidence="3" key="2">
    <citation type="submission" date="2021-04" db="EMBL/GenBank/DDBJ databases">
        <authorList>
            <person name="Gilroy R."/>
        </authorList>
    </citation>
    <scope>NUCLEOTIDE SEQUENCE</scope>
    <source>
        <strain evidence="3">ChiHjej9B8-13557</strain>
    </source>
</reference>
<dbReference type="Gene3D" id="3.30.2310.20">
    <property type="entry name" value="RelE-like"/>
    <property type="match status" value="1"/>
</dbReference>
<protein>
    <submittedName>
        <fullName evidence="3">Type II toxin-antitoxin system RelE/ParE family toxin</fullName>
    </submittedName>
</protein>
<comment type="caution">
    <text evidence="3">The sequence shown here is derived from an EMBL/GenBank/DDBJ whole genome shotgun (WGS) entry which is preliminary data.</text>
</comment>
<reference evidence="3" key="1">
    <citation type="journal article" date="2021" name="PeerJ">
        <title>Extensive microbial diversity within the chicken gut microbiome revealed by metagenomics and culture.</title>
        <authorList>
            <person name="Gilroy R."/>
            <person name="Ravi A."/>
            <person name="Getino M."/>
            <person name="Pursley I."/>
            <person name="Horton D.L."/>
            <person name="Alikhan N.F."/>
            <person name="Baker D."/>
            <person name="Gharbi K."/>
            <person name="Hall N."/>
            <person name="Watson M."/>
            <person name="Adriaenssens E.M."/>
            <person name="Foster-Nyarko E."/>
            <person name="Jarju S."/>
            <person name="Secka A."/>
            <person name="Antonio M."/>
            <person name="Oren A."/>
            <person name="Chaudhuri R.R."/>
            <person name="La Ragione R."/>
            <person name="Hildebrand F."/>
            <person name="Pallen M.J."/>
        </authorList>
    </citation>
    <scope>NUCLEOTIDE SEQUENCE</scope>
    <source>
        <strain evidence="3">ChiHjej9B8-13557</strain>
    </source>
</reference>
<dbReference type="Pfam" id="PF05016">
    <property type="entry name" value="ParE_toxin"/>
    <property type="match status" value="1"/>
</dbReference>
<dbReference type="PANTHER" id="PTHR33755">
    <property type="entry name" value="TOXIN PARE1-RELATED"/>
    <property type="match status" value="1"/>
</dbReference>
<dbReference type="Proteomes" id="UP000824211">
    <property type="component" value="Unassembled WGS sequence"/>
</dbReference>
<keyword evidence="2" id="KW-1277">Toxin-antitoxin system</keyword>
<accession>A0A9D2MFF5</accession>
<organism evidence="3 4">
    <name type="scientific">Candidatus Faecalibacterium faecipullorum</name>
    <dbReference type="NCBI Taxonomy" id="2838578"/>
    <lineage>
        <taxon>Bacteria</taxon>
        <taxon>Bacillati</taxon>
        <taxon>Bacillota</taxon>
        <taxon>Clostridia</taxon>
        <taxon>Eubacteriales</taxon>
        <taxon>Oscillospiraceae</taxon>
        <taxon>Faecalibacterium</taxon>
    </lineage>
</organism>